<protein>
    <submittedName>
        <fullName evidence="1">Uncharacterized protein</fullName>
    </submittedName>
</protein>
<gene>
    <name evidence="1" type="ORF">DPMN_044315</name>
</gene>
<evidence type="ECO:0000313" key="1">
    <source>
        <dbReference type="EMBL" id="KAH3737722.1"/>
    </source>
</evidence>
<organism evidence="1 2">
    <name type="scientific">Dreissena polymorpha</name>
    <name type="common">Zebra mussel</name>
    <name type="synonym">Mytilus polymorpha</name>
    <dbReference type="NCBI Taxonomy" id="45954"/>
    <lineage>
        <taxon>Eukaryota</taxon>
        <taxon>Metazoa</taxon>
        <taxon>Spiralia</taxon>
        <taxon>Lophotrochozoa</taxon>
        <taxon>Mollusca</taxon>
        <taxon>Bivalvia</taxon>
        <taxon>Autobranchia</taxon>
        <taxon>Heteroconchia</taxon>
        <taxon>Euheterodonta</taxon>
        <taxon>Imparidentia</taxon>
        <taxon>Neoheterodontei</taxon>
        <taxon>Myida</taxon>
        <taxon>Dreissenoidea</taxon>
        <taxon>Dreissenidae</taxon>
        <taxon>Dreissena</taxon>
    </lineage>
</organism>
<dbReference type="Proteomes" id="UP000828390">
    <property type="component" value="Unassembled WGS sequence"/>
</dbReference>
<sequence>MQRIYHSAGNLPFSLNRFGVMSRYRFSVFVFCKVDTDDVGDELLSILSVCLFSEVPTLSSACVRAHADLARFLPLLEADFIRDAFPATIKQC</sequence>
<keyword evidence="2" id="KW-1185">Reference proteome</keyword>
<comment type="caution">
    <text evidence="1">The sequence shown here is derived from an EMBL/GenBank/DDBJ whole genome shotgun (WGS) entry which is preliminary data.</text>
</comment>
<accession>A0A9D4HYT6</accession>
<dbReference type="AlphaFoldDB" id="A0A9D4HYT6"/>
<dbReference type="EMBL" id="JAIWYP010000011">
    <property type="protein sequence ID" value="KAH3737722.1"/>
    <property type="molecule type" value="Genomic_DNA"/>
</dbReference>
<proteinExistence type="predicted"/>
<name>A0A9D4HYT6_DREPO</name>
<reference evidence="1" key="2">
    <citation type="submission" date="2020-11" db="EMBL/GenBank/DDBJ databases">
        <authorList>
            <person name="McCartney M.A."/>
            <person name="Auch B."/>
            <person name="Kono T."/>
            <person name="Mallez S."/>
            <person name="Becker A."/>
            <person name="Gohl D.M."/>
            <person name="Silverstein K.A.T."/>
            <person name="Koren S."/>
            <person name="Bechman K.B."/>
            <person name="Herman A."/>
            <person name="Abrahante J.E."/>
            <person name="Garbe J."/>
        </authorList>
    </citation>
    <scope>NUCLEOTIDE SEQUENCE</scope>
    <source>
        <strain evidence="1">Duluth1</strain>
        <tissue evidence="1">Whole animal</tissue>
    </source>
</reference>
<reference evidence="1" key="1">
    <citation type="journal article" date="2019" name="bioRxiv">
        <title>The Genome of the Zebra Mussel, Dreissena polymorpha: A Resource for Invasive Species Research.</title>
        <authorList>
            <person name="McCartney M.A."/>
            <person name="Auch B."/>
            <person name="Kono T."/>
            <person name="Mallez S."/>
            <person name="Zhang Y."/>
            <person name="Obille A."/>
            <person name="Becker A."/>
            <person name="Abrahante J.E."/>
            <person name="Garbe J."/>
            <person name="Badalamenti J.P."/>
            <person name="Herman A."/>
            <person name="Mangelson H."/>
            <person name="Liachko I."/>
            <person name="Sullivan S."/>
            <person name="Sone E.D."/>
            <person name="Koren S."/>
            <person name="Silverstein K.A.T."/>
            <person name="Beckman K.B."/>
            <person name="Gohl D.M."/>
        </authorList>
    </citation>
    <scope>NUCLEOTIDE SEQUENCE</scope>
    <source>
        <strain evidence="1">Duluth1</strain>
        <tissue evidence="1">Whole animal</tissue>
    </source>
</reference>
<evidence type="ECO:0000313" key="2">
    <source>
        <dbReference type="Proteomes" id="UP000828390"/>
    </source>
</evidence>